<dbReference type="InterPro" id="IPR022408">
    <property type="entry name" value="Acyl-CoA-binding_prot_CS"/>
</dbReference>
<reference evidence="4" key="1">
    <citation type="submission" date="2017-10" db="EMBL/GenBank/DDBJ databases">
        <title>Transcriptome Assembly of Sugarcane Aphid Adults.</title>
        <authorList>
            <person name="Scully E.D."/>
            <person name="Palmer N.A."/>
            <person name="Geib S.M."/>
            <person name="Sarath G."/>
            <person name="Sattler S.E."/>
        </authorList>
    </citation>
    <scope>NUCLEOTIDE SEQUENCE</scope>
    <source>
        <tissue evidence="4">Whole body</tissue>
    </source>
</reference>
<evidence type="ECO:0000313" key="4">
    <source>
        <dbReference type="EMBL" id="MBW14500.1"/>
    </source>
</evidence>
<dbReference type="PRINTS" id="PR00689">
    <property type="entry name" value="ACOABINDINGP"/>
</dbReference>
<dbReference type="InterPro" id="IPR014352">
    <property type="entry name" value="FERM/acyl-CoA-bd_prot_sf"/>
</dbReference>
<proteinExistence type="predicted"/>
<feature type="domain" description="ACB" evidence="3">
    <location>
        <begin position="22"/>
        <end position="111"/>
    </location>
</feature>
<dbReference type="PANTHER" id="PTHR23310:SF77">
    <property type="entry name" value="LD25952P"/>
    <property type="match status" value="1"/>
</dbReference>
<dbReference type="GO" id="GO:0000062">
    <property type="term" value="F:fatty-acyl-CoA binding"/>
    <property type="evidence" value="ECO:0007669"/>
    <property type="project" value="InterPro"/>
</dbReference>
<dbReference type="GO" id="GO:0005737">
    <property type="term" value="C:cytoplasm"/>
    <property type="evidence" value="ECO:0007669"/>
    <property type="project" value="TreeGrafter"/>
</dbReference>
<dbReference type="OrthoDB" id="71307at2759"/>
<keyword evidence="2" id="KW-1133">Transmembrane helix</keyword>
<evidence type="ECO:0000256" key="1">
    <source>
        <dbReference type="ARBA" id="ARBA00023121"/>
    </source>
</evidence>
<dbReference type="FunFam" id="1.20.80.10:FF:000010">
    <property type="entry name" value="Acyl-CoA-binding domain-containing protein 5"/>
    <property type="match status" value="1"/>
</dbReference>
<dbReference type="GO" id="GO:0019915">
    <property type="term" value="P:lipid storage"/>
    <property type="evidence" value="ECO:0007669"/>
    <property type="project" value="UniProtKB-ARBA"/>
</dbReference>
<keyword evidence="2" id="KW-0812">Transmembrane</keyword>
<accession>A0A2H8TKE6</accession>
<dbReference type="PANTHER" id="PTHR23310">
    <property type="entry name" value="ACYL-COA-BINDING PROTEIN, ACBP"/>
    <property type="match status" value="1"/>
</dbReference>
<dbReference type="PROSITE" id="PS51228">
    <property type="entry name" value="ACB_2"/>
    <property type="match status" value="1"/>
</dbReference>
<dbReference type="GO" id="GO:0006631">
    <property type="term" value="P:fatty acid metabolic process"/>
    <property type="evidence" value="ECO:0007669"/>
    <property type="project" value="TreeGrafter"/>
</dbReference>
<protein>
    <submittedName>
        <fullName evidence="4">Acyl-CoA-binding domain-containing protein 5</fullName>
    </submittedName>
</protein>
<evidence type="ECO:0000256" key="2">
    <source>
        <dbReference type="SAM" id="Phobius"/>
    </source>
</evidence>
<feature type="transmembrane region" description="Helical" evidence="2">
    <location>
        <begin position="277"/>
        <end position="300"/>
    </location>
</feature>
<gene>
    <name evidence="4" type="primary">acbd5_0</name>
</gene>
<organism evidence="4">
    <name type="scientific">Melanaphis sacchari</name>
    <dbReference type="NCBI Taxonomy" id="742174"/>
    <lineage>
        <taxon>Eukaryota</taxon>
        <taxon>Metazoa</taxon>
        <taxon>Ecdysozoa</taxon>
        <taxon>Arthropoda</taxon>
        <taxon>Hexapoda</taxon>
        <taxon>Insecta</taxon>
        <taxon>Pterygota</taxon>
        <taxon>Neoptera</taxon>
        <taxon>Paraneoptera</taxon>
        <taxon>Hemiptera</taxon>
        <taxon>Sternorrhyncha</taxon>
        <taxon>Aphidomorpha</taxon>
        <taxon>Aphidoidea</taxon>
        <taxon>Aphididae</taxon>
        <taxon>Aphidini</taxon>
        <taxon>Melanaphis</taxon>
    </lineage>
</organism>
<dbReference type="SUPFAM" id="SSF47027">
    <property type="entry name" value="Acyl-CoA binding protein"/>
    <property type="match status" value="1"/>
</dbReference>
<dbReference type="InterPro" id="IPR000582">
    <property type="entry name" value="Acyl-CoA-binding_protein"/>
</dbReference>
<dbReference type="AlphaFoldDB" id="A0A2H8TKE6"/>
<dbReference type="PROSITE" id="PS00880">
    <property type="entry name" value="ACB_1"/>
    <property type="match status" value="1"/>
</dbReference>
<dbReference type="EMBL" id="GFXV01002695">
    <property type="protein sequence ID" value="MBW14500.1"/>
    <property type="molecule type" value="Transcribed_RNA"/>
</dbReference>
<dbReference type="Gene3D" id="1.20.80.10">
    <property type="match status" value="1"/>
</dbReference>
<keyword evidence="2" id="KW-0472">Membrane</keyword>
<name>A0A2H8TKE6_9HEMI</name>
<keyword evidence="1" id="KW-0446">Lipid-binding</keyword>
<dbReference type="InterPro" id="IPR035984">
    <property type="entry name" value="Acyl-CoA-binding_sf"/>
</dbReference>
<evidence type="ECO:0000259" key="3">
    <source>
        <dbReference type="PROSITE" id="PS51228"/>
    </source>
</evidence>
<dbReference type="Pfam" id="PF00887">
    <property type="entry name" value="ACBP"/>
    <property type="match status" value="1"/>
</dbReference>
<sequence length="314" mass="36654">MDEFKKKYTTLKDDDVEAVMSTQEKFTAAINVIRSLPKDGAYQPSKDLLLRFYAYFKQATVGPNNQPKPSFWDVVNRAKWQAWYDLGNMSKEDAMQEYVNELKKIVETMAYTNPVADFVSSLDSFYESVSIDDLEMVVGPIERGNLNEKNSCSIVSSINEHRDIADTEIDEECFHDVLESSAERLINIQNVNQYSNSDDYIEDLVPNNFIPVSQQNEDSMIQFTYANDFLDEFKLQIRNTISSMKYDLDVVTNRIVKIELKLDEMKTREQRHPHASYYNLCQMVVLIGWPIIVQLIFNWFRRRNRQKALNVKIL</sequence>